<evidence type="ECO:0000256" key="5">
    <source>
        <dbReference type="SAM" id="Phobius"/>
    </source>
</evidence>
<dbReference type="PROSITE" id="PS50111">
    <property type="entry name" value="CHEMOTAXIS_TRANSDUC_2"/>
    <property type="match status" value="1"/>
</dbReference>
<dbReference type="AlphaFoldDB" id="A0A2K3USW1"/>
<feature type="transmembrane region" description="Helical" evidence="5">
    <location>
        <begin position="46"/>
        <end position="67"/>
    </location>
</feature>
<dbReference type="Gene3D" id="6.10.340.10">
    <property type="match status" value="1"/>
</dbReference>
<keyword evidence="9" id="KW-1185">Reference proteome</keyword>
<feature type="domain" description="HAMP" evidence="7">
    <location>
        <begin position="234"/>
        <end position="286"/>
    </location>
</feature>
<evidence type="ECO:0000256" key="2">
    <source>
        <dbReference type="ARBA" id="ARBA00029447"/>
    </source>
</evidence>
<dbReference type="Gene3D" id="1.10.287.950">
    <property type="entry name" value="Methyl-accepting chemotaxis protein"/>
    <property type="match status" value="1"/>
</dbReference>
<evidence type="ECO:0000259" key="6">
    <source>
        <dbReference type="PROSITE" id="PS50111"/>
    </source>
</evidence>
<keyword evidence="1 3" id="KW-0807">Transducer</keyword>
<feature type="domain" description="HAMP" evidence="7">
    <location>
        <begin position="299"/>
        <end position="350"/>
    </location>
</feature>
<evidence type="ECO:0000256" key="4">
    <source>
        <dbReference type="SAM" id="MobiDB-lite"/>
    </source>
</evidence>
<keyword evidence="5" id="KW-1133">Transmembrane helix</keyword>
<feature type="compositionally biased region" description="Polar residues" evidence="4">
    <location>
        <begin position="1"/>
        <end position="14"/>
    </location>
</feature>
<dbReference type="PROSITE" id="PS50885">
    <property type="entry name" value="HAMP"/>
    <property type="match status" value="2"/>
</dbReference>
<dbReference type="CDD" id="cd06225">
    <property type="entry name" value="HAMP"/>
    <property type="match status" value="1"/>
</dbReference>
<accession>A0A2K3USW1</accession>
<sequence>MEPLMTQHTPSLPTSLVEPAPRSADAGASRPDADRRGRFLGLQAKIVMFLLLLLITLTALTSVLSGARLRGALGEEFGTKGRAIASSLASVMPGYVSTQDLSQLQSLIDEYAKVQGVAYVLIQDADQRTIAHTFAPFIPEELQSGAASTASGSTGTAPSSTGTAELRYRDPESGALRHVSDQRVPVLAGQLGTVRIGMDLDLIAAQARQASTSLAIILGVVGLVALLIAAAFAQSIVQPVRRLAEVARRVGEGDLSVQTTGRSNDELGVLARSFNTAIVRLRGMVQTEAERDQERQSREALQANVSAFLDVTMDIAEGDLTRRGEVTEDVLGNVVDSINLMTEELAQTLRQVRGASVTVTSGSQAMLQTTAQIEEGTQATTEQTARIAQQARAISQEIGQMAAIARASAEASRRTLAASTQGQQAVSATMEGMNSIRESSQEAQQRMQALAVRSEEIGQIVETVSHIASQVNLLSLHASIEAAGAGPAGTRFAIVADEVRTLADESTLATARITALVGALRGEIREVAQGIRANAAQVEQGYEIAGTAGASLREIGDLAGITAQLAQNISGATDRQVSSVGEVSRGMQDIAAVASTSQLSAARAREAAQQLEQLAQTLDSRLAHFRLA</sequence>
<dbReference type="GO" id="GO:0005886">
    <property type="term" value="C:plasma membrane"/>
    <property type="evidence" value="ECO:0007669"/>
    <property type="project" value="UniProtKB-SubCell"/>
</dbReference>
<evidence type="ECO:0008006" key="10">
    <source>
        <dbReference type="Google" id="ProtNLM"/>
    </source>
</evidence>
<name>A0A2K3USW1_9DEIO</name>
<evidence type="ECO:0000313" key="8">
    <source>
        <dbReference type="EMBL" id="PNY79622.1"/>
    </source>
</evidence>
<dbReference type="SUPFAM" id="SSF58104">
    <property type="entry name" value="Methyl-accepting chemotaxis protein (MCP) signaling domain"/>
    <property type="match status" value="1"/>
</dbReference>
<proteinExistence type="inferred from homology"/>
<keyword evidence="5" id="KW-0812">Transmembrane</keyword>
<feature type="transmembrane region" description="Helical" evidence="5">
    <location>
        <begin position="214"/>
        <end position="233"/>
    </location>
</feature>
<evidence type="ECO:0000256" key="3">
    <source>
        <dbReference type="PROSITE-ProRule" id="PRU00284"/>
    </source>
</evidence>
<feature type="domain" description="Methyl-accepting transducer" evidence="6">
    <location>
        <begin position="355"/>
        <end position="591"/>
    </location>
</feature>
<dbReference type="InterPro" id="IPR003660">
    <property type="entry name" value="HAMP_dom"/>
</dbReference>
<evidence type="ECO:0000256" key="1">
    <source>
        <dbReference type="ARBA" id="ARBA00023224"/>
    </source>
</evidence>
<dbReference type="SMART" id="SM00304">
    <property type="entry name" value="HAMP"/>
    <property type="match status" value="2"/>
</dbReference>
<gene>
    <name evidence="8" type="ORF">CVO96_16775</name>
</gene>
<dbReference type="SUPFAM" id="SSF103190">
    <property type="entry name" value="Sensory domain-like"/>
    <property type="match status" value="1"/>
</dbReference>
<dbReference type="EMBL" id="PPPD01000002">
    <property type="protein sequence ID" value="PNY79622.1"/>
    <property type="molecule type" value="Genomic_DNA"/>
</dbReference>
<comment type="caution">
    <text evidence="8">The sequence shown here is derived from an EMBL/GenBank/DDBJ whole genome shotgun (WGS) entry which is preliminary data.</text>
</comment>
<dbReference type="Proteomes" id="UP000236379">
    <property type="component" value="Unassembled WGS sequence"/>
</dbReference>
<dbReference type="PANTHER" id="PTHR32089">
    <property type="entry name" value="METHYL-ACCEPTING CHEMOTAXIS PROTEIN MCPB"/>
    <property type="match status" value="1"/>
</dbReference>
<evidence type="ECO:0000259" key="7">
    <source>
        <dbReference type="PROSITE" id="PS50885"/>
    </source>
</evidence>
<dbReference type="GO" id="GO:0007165">
    <property type="term" value="P:signal transduction"/>
    <property type="evidence" value="ECO:0007669"/>
    <property type="project" value="UniProtKB-KW"/>
</dbReference>
<dbReference type="Pfam" id="PF00015">
    <property type="entry name" value="MCPsignal"/>
    <property type="match status" value="1"/>
</dbReference>
<dbReference type="InterPro" id="IPR004089">
    <property type="entry name" value="MCPsignal_dom"/>
</dbReference>
<evidence type="ECO:0000313" key="9">
    <source>
        <dbReference type="Proteomes" id="UP000236379"/>
    </source>
</evidence>
<protein>
    <recommendedName>
        <fullName evidence="10">Methyl-accepting chemotaxis protein</fullName>
    </recommendedName>
</protein>
<keyword evidence="5" id="KW-0472">Membrane</keyword>
<dbReference type="SMART" id="SM00283">
    <property type="entry name" value="MA"/>
    <property type="match status" value="1"/>
</dbReference>
<reference evidence="8 9" key="1">
    <citation type="submission" date="2018-01" db="EMBL/GenBank/DDBJ databases">
        <title>Deinococcus koreensis sp. nov., a radiation-resistant bacterium isolated from river water.</title>
        <authorList>
            <person name="Choi A."/>
        </authorList>
    </citation>
    <scope>NUCLEOTIDE SEQUENCE [LARGE SCALE GENOMIC DNA]</scope>
    <source>
        <strain evidence="8 9">SJW1-2</strain>
    </source>
</reference>
<dbReference type="OrthoDB" id="369835at2"/>
<dbReference type="PANTHER" id="PTHR32089:SF114">
    <property type="entry name" value="METHYL-ACCEPTING CHEMOTAXIS PROTEIN MCPB"/>
    <property type="match status" value="1"/>
</dbReference>
<dbReference type="Pfam" id="PF00672">
    <property type="entry name" value="HAMP"/>
    <property type="match status" value="1"/>
</dbReference>
<feature type="region of interest" description="Disordered" evidence="4">
    <location>
        <begin position="1"/>
        <end position="32"/>
    </location>
</feature>
<comment type="similarity">
    <text evidence="2">Belongs to the methyl-accepting chemotaxis (MCP) protein family.</text>
</comment>
<dbReference type="InterPro" id="IPR029151">
    <property type="entry name" value="Sensor-like_sf"/>
</dbReference>
<organism evidence="8 9">
    <name type="scientific">Deinococcus koreensis</name>
    <dbReference type="NCBI Taxonomy" id="2054903"/>
    <lineage>
        <taxon>Bacteria</taxon>
        <taxon>Thermotogati</taxon>
        <taxon>Deinococcota</taxon>
        <taxon>Deinococci</taxon>
        <taxon>Deinococcales</taxon>
        <taxon>Deinococcaceae</taxon>
        <taxon>Deinococcus</taxon>
    </lineage>
</organism>